<proteinExistence type="predicted"/>
<keyword evidence="1" id="KW-1133">Transmembrane helix</keyword>
<sequence>MGYQIMFYGGMAGALVTIVISIVLFVKMEIAQVFTDLTGIQLRKKRRQTAVEPRENKYTMEIMLKKQYAESAAAEETELLQIEETVLLGDIEETALLMDETALLVEETTLLVENEFIKEVDVMVVHSNTII</sequence>
<evidence type="ECO:0000313" key="3">
    <source>
        <dbReference type="Proteomes" id="UP001330749"/>
    </source>
</evidence>
<evidence type="ECO:0000313" key="2">
    <source>
        <dbReference type="EMBL" id="MED3561206.1"/>
    </source>
</evidence>
<keyword evidence="1" id="KW-0812">Transmembrane</keyword>
<gene>
    <name evidence="2" type="ORF">P4447_01375</name>
</gene>
<comment type="caution">
    <text evidence="2">The sequence shown here is derived from an EMBL/GenBank/DDBJ whole genome shotgun (WGS) entry which is preliminary data.</text>
</comment>
<feature type="transmembrane region" description="Helical" evidence="1">
    <location>
        <begin position="6"/>
        <end position="26"/>
    </location>
</feature>
<organism evidence="2 3">
    <name type="scientific">Bacillus xiapuensis</name>
    <dbReference type="NCBI Taxonomy" id="2014075"/>
    <lineage>
        <taxon>Bacteria</taxon>
        <taxon>Bacillati</taxon>
        <taxon>Bacillota</taxon>
        <taxon>Bacilli</taxon>
        <taxon>Bacillales</taxon>
        <taxon>Bacillaceae</taxon>
        <taxon>Bacillus</taxon>
    </lineage>
</organism>
<reference evidence="2 3" key="1">
    <citation type="submission" date="2023-03" db="EMBL/GenBank/DDBJ databases">
        <title>Bacillus Genome Sequencing.</title>
        <authorList>
            <person name="Dunlap C."/>
        </authorList>
    </citation>
    <scope>NUCLEOTIDE SEQUENCE [LARGE SCALE GENOMIC DNA]</scope>
    <source>
        <strain evidence="2 3">B-14544</strain>
    </source>
</reference>
<dbReference type="Proteomes" id="UP001330749">
    <property type="component" value="Unassembled WGS sequence"/>
</dbReference>
<protein>
    <submittedName>
        <fullName evidence="2">Uncharacterized protein</fullName>
    </submittedName>
</protein>
<name>A0ABU6N6X3_9BACI</name>
<accession>A0ABU6N6X3</accession>
<dbReference type="EMBL" id="JARMQG010000010">
    <property type="protein sequence ID" value="MED3561206.1"/>
    <property type="molecule type" value="Genomic_DNA"/>
</dbReference>
<keyword evidence="3" id="KW-1185">Reference proteome</keyword>
<evidence type="ECO:0000256" key="1">
    <source>
        <dbReference type="SAM" id="Phobius"/>
    </source>
</evidence>
<dbReference type="RefSeq" id="WP_327966047.1">
    <property type="nucleotide sequence ID" value="NZ_JARMQG010000010.1"/>
</dbReference>
<keyword evidence="1" id="KW-0472">Membrane</keyword>